<evidence type="ECO:0000256" key="2">
    <source>
        <dbReference type="PROSITE-ProRule" id="PRU00176"/>
    </source>
</evidence>
<sequence>MTTNPPSQTIYLRNLNEKVRKDELKMSLYALFSAYGRIQDVVALKTTKMRGQAFICFEEISSATSAIRGLQGFAFYDKPMEIQYSKTKSNVIKRMNGVYDDSFRKREREEDGDLNPTKFRETSIMS</sequence>
<keyword evidence="1 2" id="KW-0694">RNA-binding</keyword>
<dbReference type="Gene3D" id="3.30.70.330">
    <property type="match status" value="1"/>
</dbReference>
<comment type="caution">
    <text evidence="5">The sequence shown here is derived from an EMBL/GenBank/DDBJ whole genome shotgun (WGS) entry which is preliminary data.</text>
</comment>
<dbReference type="EMBL" id="JASJQH010007852">
    <property type="protein sequence ID" value="KAK9701052.1"/>
    <property type="molecule type" value="Genomic_DNA"/>
</dbReference>
<dbReference type="SUPFAM" id="SSF54928">
    <property type="entry name" value="RNA-binding domain, RBD"/>
    <property type="match status" value="1"/>
</dbReference>
<feature type="domain" description="RRM" evidence="4">
    <location>
        <begin position="8"/>
        <end position="87"/>
    </location>
</feature>
<organism evidence="5 6">
    <name type="scientific">Basidiobolus ranarum</name>
    <dbReference type="NCBI Taxonomy" id="34480"/>
    <lineage>
        <taxon>Eukaryota</taxon>
        <taxon>Fungi</taxon>
        <taxon>Fungi incertae sedis</taxon>
        <taxon>Zoopagomycota</taxon>
        <taxon>Entomophthoromycotina</taxon>
        <taxon>Basidiobolomycetes</taxon>
        <taxon>Basidiobolales</taxon>
        <taxon>Basidiobolaceae</taxon>
        <taxon>Basidiobolus</taxon>
    </lineage>
</organism>
<dbReference type="Proteomes" id="UP001479436">
    <property type="component" value="Unassembled WGS sequence"/>
</dbReference>
<dbReference type="Pfam" id="PF00076">
    <property type="entry name" value="RRM_1"/>
    <property type="match status" value="1"/>
</dbReference>
<keyword evidence="6" id="KW-1185">Reference proteome</keyword>
<dbReference type="CDD" id="cd12246">
    <property type="entry name" value="RRM1_U1A_like"/>
    <property type="match status" value="1"/>
</dbReference>
<evidence type="ECO:0000313" key="5">
    <source>
        <dbReference type="EMBL" id="KAK9701052.1"/>
    </source>
</evidence>
<dbReference type="PANTHER" id="PTHR16105:SF0">
    <property type="entry name" value="RNA-BINDING REGION-CONTAINING PROTEIN 3"/>
    <property type="match status" value="1"/>
</dbReference>
<dbReference type="InterPro" id="IPR045164">
    <property type="entry name" value="RBM41/RNPC3"/>
</dbReference>
<name>A0ABR2VT39_9FUNG</name>
<evidence type="ECO:0000256" key="3">
    <source>
        <dbReference type="SAM" id="MobiDB-lite"/>
    </source>
</evidence>
<evidence type="ECO:0000256" key="1">
    <source>
        <dbReference type="ARBA" id="ARBA00022884"/>
    </source>
</evidence>
<evidence type="ECO:0000259" key="4">
    <source>
        <dbReference type="PROSITE" id="PS50102"/>
    </source>
</evidence>
<proteinExistence type="predicted"/>
<reference evidence="5 6" key="1">
    <citation type="submission" date="2023-04" db="EMBL/GenBank/DDBJ databases">
        <title>Genome of Basidiobolus ranarum AG-B5.</title>
        <authorList>
            <person name="Stajich J.E."/>
            <person name="Carter-House D."/>
            <person name="Gryganskyi A."/>
        </authorList>
    </citation>
    <scope>NUCLEOTIDE SEQUENCE [LARGE SCALE GENOMIC DNA]</scope>
    <source>
        <strain evidence="5 6">AG-B5</strain>
    </source>
</reference>
<dbReference type="PANTHER" id="PTHR16105">
    <property type="entry name" value="RNA-BINDING REGION-CONTAINING PROTEIN 3"/>
    <property type="match status" value="1"/>
</dbReference>
<dbReference type="InterPro" id="IPR012677">
    <property type="entry name" value="Nucleotide-bd_a/b_plait_sf"/>
</dbReference>
<protein>
    <recommendedName>
        <fullName evidence="4">RRM domain-containing protein</fullName>
    </recommendedName>
</protein>
<dbReference type="SMART" id="SM00360">
    <property type="entry name" value="RRM"/>
    <property type="match status" value="1"/>
</dbReference>
<feature type="region of interest" description="Disordered" evidence="3">
    <location>
        <begin position="105"/>
        <end position="126"/>
    </location>
</feature>
<dbReference type="InterPro" id="IPR035979">
    <property type="entry name" value="RBD_domain_sf"/>
</dbReference>
<evidence type="ECO:0000313" key="6">
    <source>
        <dbReference type="Proteomes" id="UP001479436"/>
    </source>
</evidence>
<accession>A0ABR2VT39</accession>
<dbReference type="InterPro" id="IPR000504">
    <property type="entry name" value="RRM_dom"/>
</dbReference>
<dbReference type="PROSITE" id="PS50102">
    <property type="entry name" value="RRM"/>
    <property type="match status" value="1"/>
</dbReference>
<gene>
    <name evidence="5" type="ORF">K7432_011925</name>
</gene>